<dbReference type="VEuPathDB" id="FungiDB:TRICI_002023"/>
<gene>
    <name evidence="4" type="ORF">TRICI_002023</name>
</gene>
<evidence type="ECO:0000256" key="1">
    <source>
        <dbReference type="ARBA" id="ARBA00009836"/>
    </source>
</evidence>
<comment type="caution">
    <text evidence="4">The sequence shown here is derived from an EMBL/GenBank/DDBJ whole genome shotgun (WGS) entry which is preliminary data.</text>
</comment>
<evidence type="ECO:0000256" key="3">
    <source>
        <dbReference type="ARBA" id="ARBA00023027"/>
    </source>
</evidence>
<evidence type="ECO:0000313" key="5">
    <source>
        <dbReference type="Proteomes" id="UP000761534"/>
    </source>
</evidence>
<keyword evidence="3" id="KW-0520">NAD</keyword>
<dbReference type="GO" id="GO:0006388">
    <property type="term" value="P:tRNA splicing, via endonucleolytic cleavage and ligation"/>
    <property type="evidence" value="ECO:0007669"/>
    <property type="project" value="TreeGrafter"/>
</dbReference>
<name>A0A642V7R9_9ASCO</name>
<dbReference type="InterPro" id="IPR002745">
    <property type="entry name" value="Ptrans_KptA/Tpt1"/>
</dbReference>
<evidence type="ECO:0008006" key="6">
    <source>
        <dbReference type="Google" id="ProtNLM"/>
    </source>
</evidence>
<protein>
    <recommendedName>
        <fullName evidence="6">2'-phosphotransferase</fullName>
    </recommendedName>
</protein>
<dbReference type="SUPFAM" id="SSF56399">
    <property type="entry name" value="ADP-ribosylation"/>
    <property type="match status" value="1"/>
</dbReference>
<dbReference type="AlphaFoldDB" id="A0A642V7R9"/>
<dbReference type="PANTHER" id="PTHR12684:SF2">
    <property type="entry name" value="TRNA 2'-PHOSPHOTRANSFERASE 1"/>
    <property type="match status" value="1"/>
</dbReference>
<dbReference type="EMBL" id="SWFS01000138">
    <property type="protein sequence ID" value="KAA8915813.1"/>
    <property type="molecule type" value="Genomic_DNA"/>
</dbReference>
<evidence type="ECO:0000313" key="4">
    <source>
        <dbReference type="EMBL" id="KAA8915813.1"/>
    </source>
</evidence>
<keyword evidence="5" id="KW-1185">Reference proteome</keyword>
<dbReference type="OrthoDB" id="419694at2759"/>
<reference evidence="4" key="1">
    <citation type="journal article" date="2019" name="G3 (Bethesda)">
        <title>Genome Assemblies of Two Rare Opportunistic Yeast Pathogens: Diutina rugosa (syn. Candida rugosa) and Trichomonascus ciferrii (syn. Candida ciferrii).</title>
        <authorList>
            <person name="Mixao V."/>
            <person name="Saus E."/>
            <person name="Hansen A.P."/>
            <person name="Lass-Florl C."/>
            <person name="Gabaldon T."/>
        </authorList>
    </citation>
    <scope>NUCLEOTIDE SEQUENCE</scope>
    <source>
        <strain evidence="4">CBS 4856</strain>
    </source>
</reference>
<evidence type="ECO:0000256" key="2">
    <source>
        <dbReference type="ARBA" id="ARBA00022679"/>
    </source>
</evidence>
<dbReference type="Proteomes" id="UP000761534">
    <property type="component" value="Unassembled WGS sequence"/>
</dbReference>
<dbReference type="InterPro" id="IPR042081">
    <property type="entry name" value="RNA_2'-PTrans_C"/>
</dbReference>
<accession>A0A642V7R9</accession>
<sequence length="113" mass="12634">MKELTSVEDFPATVIHGTYTEPWNQIKTKGLSVMRRNHIHLASGKFGQEGVISGMRKTADVFIYIDIPKALQEDIKFFISENGVILTPGNSQGLLPPHLFLKVEDKKGNNLLL</sequence>
<organism evidence="4 5">
    <name type="scientific">Trichomonascus ciferrii</name>
    <dbReference type="NCBI Taxonomy" id="44093"/>
    <lineage>
        <taxon>Eukaryota</taxon>
        <taxon>Fungi</taxon>
        <taxon>Dikarya</taxon>
        <taxon>Ascomycota</taxon>
        <taxon>Saccharomycotina</taxon>
        <taxon>Dipodascomycetes</taxon>
        <taxon>Dipodascales</taxon>
        <taxon>Trichomonascaceae</taxon>
        <taxon>Trichomonascus</taxon>
        <taxon>Trichomonascus ciferrii complex</taxon>
    </lineage>
</organism>
<dbReference type="Gene3D" id="3.20.170.30">
    <property type="match status" value="1"/>
</dbReference>
<dbReference type="PANTHER" id="PTHR12684">
    <property type="entry name" value="PUTATIVE PHOSPHOTRANSFERASE"/>
    <property type="match status" value="1"/>
</dbReference>
<dbReference type="Pfam" id="PF01885">
    <property type="entry name" value="PTS_2-RNA"/>
    <property type="match status" value="1"/>
</dbReference>
<proteinExistence type="inferred from homology"/>
<dbReference type="GO" id="GO:0000215">
    <property type="term" value="F:tRNA 2'-phosphotransferase activity"/>
    <property type="evidence" value="ECO:0007669"/>
    <property type="project" value="TreeGrafter"/>
</dbReference>
<keyword evidence="2" id="KW-0808">Transferase</keyword>
<comment type="similarity">
    <text evidence="1">Belongs to the KptA/TPT1 family.</text>
</comment>